<sequence>MKKATIFLFIGLFFLPVLLSCKNQETAMTDYSIEKLNIDKLADKYIYFGHQSVGKNILDGIAESGINIQISEITEIGDKNTGFIHSYIGENTNPLSKLEDFSETIKSINGEIDISIIKFCYIDFNENTDIQSLLSNYMKVFDQLHDDYPGILFVHMTIPLVEQQNGIKAFVKRILKRPIYGSTENLVRQDFNALLRENYANIFDLAAIESTRPDGTRLEHMLKGRKYYSLYPGYTDDGGHLNETGRRIVAYELLKYLSEMDTK</sequence>
<comment type="caution">
    <text evidence="1">The sequence shown here is derived from an EMBL/GenBank/DDBJ whole genome shotgun (WGS) entry which is preliminary data.</text>
</comment>
<dbReference type="PROSITE" id="PS51257">
    <property type="entry name" value="PROKAR_LIPOPROTEIN"/>
    <property type="match status" value="1"/>
</dbReference>
<accession>A0A841R5Y4</accession>
<evidence type="ECO:0000313" key="2">
    <source>
        <dbReference type="Proteomes" id="UP000587760"/>
    </source>
</evidence>
<gene>
    <name evidence="1" type="ORF">HNR50_000898</name>
</gene>
<proteinExistence type="predicted"/>
<dbReference type="EMBL" id="JACHGJ010000001">
    <property type="protein sequence ID" value="MBB6479265.1"/>
    <property type="molecule type" value="Genomic_DNA"/>
</dbReference>
<name>A0A841R5Y4_9SPIO</name>
<keyword evidence="2" id="KW-1185">Reference proteome</keyword>
<evidence type="ECO:0000313" key="1">
    <source>
        <dbReference type="EMBL" id="MBB6479265.1"/>
    </source>
</evidence>
<reference evidence="1 2" key="1">
    <citation type="submission" date="2020-08" db="EMBL/GenBank/DDBJ databases">
        <title>Genomic Encyclopedia of Type Strains, Phase IV (KMG-IV): sequencing the most valuable type-strain genomes for metagenomic binning, comparative biology and taxonomic classification.</title>
        <authorList>
            <person name="Goeker M."/>
        </authorList>
    </citation>
    <scope>NUCLEOTIDE SEQUENCE [LARGE SCALE GENOMIC DNA]</scope>
    <source>
        <strain evidence="1 2">DSM 2461</strain>
    </source>
</reference>
<protein>
    <recommendedName>
        <fullName evidence="3">SGNH hydrolase-type esterase domain-containing protein</fullName>
    </recommendedName>
</protein>
<evidence type="ECO:0008006" key="3">
    <source>
        <dbReference type="Google" id="ProtNLM"/>
    </source>
</evidence>
<dbReference type="Proteomes" id="UP000587760">
    <property type="component" value="Unassembled WGS sequence"/>
</dbReference>
<dbReference type="InterPro" id="IPR036514">
    <property type="entry name" value="SGNH_hydro_sf"/>
</dbReference>
<organism evidence="1 2">
    <name type="scientific">Spirochaeta isovalerica</name>
    <dbReference type="NCBI Taxonomy" id="150"/>
    <lineage>
        <taxon>Bacteria</taxon>
        <taxon>Pseudomonadati</taxon>
        <taxon>Spirochaetota</taxon>
        <taxon>Spirochaetia</taxon>
        <taxon>Spirochaetales</taxon>
        <taxon>Spirochaetaceae</taxon>
        <taxon>Spirochaeta</taxon>
    </lineage>
</organism>
<dbReference type="GO" id="GO:0016788">
    <property type="term" value="F:hydrolase activity, acting on ester bonds"/>
    <property type="evidence" value="ECO:0007669"/>
    <property type="project" value="UniProtKB-ARBA"/>
</dbReference>
<dbReference type="Gene3D" id="3.40.50.1110">
    <property type="entry name" value="SGNH hydrolase"/>
    <property type="match status" value="1"/>
</dbReference>
<dbReference type="RefSeq" id="WP_184744287.1">
    <property type="nucleotide sequence ID" value="NZ_JACHGJ010000001.1"/>
</dbReference>
<dbReference type="SUPFAM" id="SSF52266">
    <property type="entry name" value="SGNH hydrolase"/>
    <property type="match status" value="1"/>
</dbReference>
<dbReference type="AlphaFoldDB" id="A0A841R5Y4"/>